<dbReference type="AlphaFoldDB" id="A0A0E9XEN9"/>
<reference evidence="2" key="1">
    <citation type="submission" date="2014-11" db="EMBL/GenBank/DDBJ databases">
        <authorList>
            <person name="Amaro Gonzalez C."/>
        </authorList>
    </citation>
    <scope>NUCLEOTIDE SEQUENCE</scope>
</reference>
<accession>A0A0E9XEN9</accession>
<keyword evidence="1" id="KW-0812">Transmembrane</keyword>
<protein>
    <submittedName>
        <fullName evidence="2">Uncharacterized protein</fullName>
    </submittedName>
</protein>
<sequence length="50" mass="5867">MADRFVLYNPYLIIIIHFICKAPFPYSNHGHDPNKKNSQAHICIVKKKNK</sequence>
<keyword evidence="1" id="KW-0472">Membrane</keyword>
<keyword evidence="1" id="KW-1133">Transmembrane helix</keyword>
<name>A0A0E9XEN9_ANGAN</name>
<reference evidence="2" key="2">
    <citation type="journal article" date="2015" name="Fish Shellfish Immunol.">
        <title>Early steps in the European eel (Anguilla anguilla)-Vibrio vulnificus interaction in the gills: Role of the RtxA13 toxin.</title>
        <authorList>
            <person name="Callol A."/>
            <person name="Pajuelo D."/>
            <person name="Ebbesson L."/>
            <person name="Teles M."/>
            <person name="MacKenzie S."/>
            <person name="Amaro C."/>
        </authorList>
    </citation>
    <scope>NUCLEOTIDE SEQUENCE</scope>
</reference>
<evidence type="ECO:0000313" key="2">
    <source>
        <dbReference type="EMBL" id="JAI00286.1"/>
    </source>
</evidence>
<evidence type="ECO:0000256" key="1">
    <source>
        <dbReference type="SAM" id="Phobius"/>
    </source>
</evidence>
<organism evidence="2">
    <name type="scientific">Anguilla anguilla</name>
    <name type="common">European freshwater eel</name>
    <name type="synonym">Muraena anguilla</name>
    <dbReference type="NCBI Taxonomy" id="7936"/>
    <lineage>
        <taxon>Eukaryota</taxon>
        <taxon>Metazoa</taxon>
        <taxon>Chordata</taxon>
        <taxon>Craniata</taxon>
        <taxon>Vertebrata</taxon>
        <taxon>Euteleostomi</taxon>
        <taxon>Actinopterygii</taxon>
        <taxon>Neopterygii</taxon>
        <taxon>Teleostei</taxon>
        <taxon>Anguilliformes</taxon>
        <taxon>Anguillidae</taxon>
        <taxon>Anguilla</taxon>
    </lineage>
</organism>
<proteinExistence type="predicted"/>
<dbReference type="EMBL" id="GBXM01008292">
    <property type="protein sequence ID" value="JAI00286.1"/>
    <property type="molecule type" value="Transcribed_RNA"/>
</dbReference>
<feature type="transmembrane region" description="Helical" evidence="1">
    <location>
        <begin position="6"/>
        <end position="26"/>
    </location>
</feature>